<feature type="signal peptide" evidence="2">
    <location>
        <begin position="1"/>
        <end position="18"/>
    </location>
</feature>
<gene>
    <name evidence="3" type="ORF">IZO911_LOCUS17487</name>
</gene>
<evidence type="ECO:0000313" key="4">
    <source>
        <dbReference type="Proteomes" id="UP000663860"/>
    </source>
</evidence>
<keyword evidence="2" id="KW-0732">Signal</keyword>
<keyword evidence="1" id="KW-0812">Transmembrane</keyword>
<accession>A0A814GLA2</accession>
<evidence type="ECO:0000256" key="1">
    <source>
        <dbReference type="SAM" id="Phobius"/>
    </source>
</evidence>
<feature type="transmembrane region" description="Helical" evidence="1">
    <location>
        <begin position="152"/>
        <end position="174"/>
    </location>
</feature>
<keyword evidence="1" id="KW-0472">Membrane</keyword>
<dbReference type="Proteomes" id="UP000663860">
    <property type="component" value="Unassembled WGS sequence"/>
</dbReference>
<protein>
    <submittedName>
        <fullName evidence="3">Uncharacterized protein</fullName>
    </submittedName>
</protein>
<proteinExistence type="predicted"/>
<keyword evidence="1" id="KW-1133">Transmembrane helix</keyword>
<dbReference type="EMBL" id="CAJNOE010000163">
    <property type="protein sequence ID" value="CAF0998134.1"/>
    <property type="molecule type" value="Genomic_DNA"/>
</dbReference>
<dbReference type="AlphaFoldDB" id="A0A814GLA2"/>
<sequence>MHFLLLNLLLLYISYIYGDSSGGGGGHNANMPISTFPINDLGLIFGHKVNKQDNVVTIYFDVSNSTLKEYRYYYFDFRPFGTFSSNSEYLPRQRLIDIHNSLRIVGLHDGDYVTCLTFVDEYETISKPRYACYEFTLGEKTVGSHHGSKSGYLAPLLIAFAFVLHVFIAIVHHIKAKNYAQKLLHRFIDVSPKSNKRRININHTLKELDRELDHTHVSASVQRRLSRVAIDVDDNNEFNHGGNYLAGDRNDEIPLYTLTHHNGRLNSHTMQVIPEYEQSNTLDSVSSVRHLLDLSPWLTNGNRLHHHHP</sequence>
<organism evidence="3 4">
    <name type="scientific">Adineta steineri</name>
    <dbReference type="NCBI Taxonomy" id="433720"/>
    <lineage>
        <taxon>Eukaryota</taxon>
        <taxon>Metazoa</taxon>
        <taxon>Spiralia</taxon>
        <taxon>Gnathifera</taxon>
        <taxon>Rotifera</taxon>
        <taxon>Eurotatoria</taxon>
        <taxon>Bdelloidea</taxon>
        <taxon>Adinetida</taxon>
        <taxon>Adinetidae</taxon>
        <taxon>Adineta</taxon>
    </lineage>
</organism>
<evidence type="ECO:0000256" key="2">
    <source>
        <dbReference type="SAM" id="SignalP"/>
    </source>
</evidence>
<name>A0A814GLA2_9BILA</name>
<feature type="chain" id="PRO_5032664554" evidence="2">
    <location>
        <begin position="19"/>
        <end position="309"/>
    </location>
</feature>
<reference evidence="3" key="1">
    <citation type="submission" date="2021-02" db="EMBL/GenBank/DDBJ databases">
        <authorList>
            <person name="Nowell W R."/>
        </authorList>
    </citation>
    <scope>NUCLEOTIDE SEQUENCE</scope>
</reference>
<evidence type="ECO:0000313" key="3">
    <source>
        <dbReference type="EMBL" id="CAF0998134.1"/>
    </source>
</evidence>
<comment type="caution">
    <text evidence="3">The sequence shown here is derived from an EMBL/GenBank/DDBJ whole genome shotgun (WGS) entry which is preliminary data.</text>
</comment>